<dbReference type="AlphaFoldDB" id="Q4N7E2"/>
<gene>
    <name evidence="1" type="ordered locus">TP01_0878</name>
</gene>
<dbReference type="InParanoid" id="Q4N7E2"/>
<dbReference type="EMBL" id="AAGK01000001">
    <property type="protein sequence ID" value="EAN34116.1"/>
    <property type="molecule type" value="Genomic_DNA"/>
</dbReference>
<comment type="caution">
    <text evidence="1">The sequence shown here is derived from an EMBL/GenBank/DDBJ whole genome shotgun (WGS) entry which is preliminary data.</text>
</comment>
<evidence type="ECO:0000313" key="2">
    <source>
        <dbReference type="Proteomes" id="UP000001949"/>
    </source>
</evidence>
<dbReference type="VEuPathDB" id="PiroplasmaDB:TpMuguga_01g00878"/>
<reference evidence="1 2" key="1">
    <citation type="journal article" date="2005" name="Science">
        <title>Genome sequence of Theileria parva, a bovine pathogen that transforms lymphocytes.</title>
        <authorList>
            <person name="Gardner M.J."/>
            <person name="Bishop R."/>
            <person name="Shah T."/>
            <person name="de Villiers E.P."/>
            <person name="Carlton J.M."/>
            <person name="Hall N."/>
            <person name="Ren Q."/>
            <person name="Paulsen I.T."/>
            <person name="Pain A."/>
            <person name="Berriman M."/>
            <person name="Wilson R.J.M."/>
            <person name="Sato S."/>
            <person name="Ralph S.A."/>
            <person name="Mann D.J."/>
            <person name="Xiong Z."/>
            <person name="Shallom S.J."/>
            <person name="Weidman J."/>
            <person name="Jiang L."/>
            <person name="Lynn J."/>
            <person name="Weaver B."/>
            <person name="Shoaibi A."/>
            <person name="Domingo A.R."/>
            <person name="Wasawo D."/>
            <person name="Crabtree J."/>
            <person name="Wortman J.R."/>
            <person name="Haas B."/>
            <person name="Angiuoli S.V."/>
            <person name="Creasy T.H."/>
            <person name="Lu C."/>
            <person name="Suh B."/>
            <person name="Silva J.C."/>
            <person name="Utterback T.R."/>
            <person name="Feldblyum T.V."/>
            <person name="Pertea M."/>
            <person name="Allen J."/>
            <person name="Nierman W.C."/>
            <person name="Taracha E.L.N."/>
            <person name="Salzberg S.L."/>
            <person name="White O.R."/>
            <person name="Fitzhugh H.A."/>
            <person name="Morzaria S."/>
            <person name="Venter J.C."/>
            <person name="Fraser C.M."/>
            <person name="Nene V."/>
        </authorList>
    </citation>
    <scope>NUCLEOTIDE SEQUENCE [LARGE SCALE GENOMIC DNA]</scope>
    <source>
        <strain evidence="1 2">Muguga</strain>
    </source>
</reference>
<proteinExistence type="predicted"/>
<evidence type="ECO:0000313" key="1">
    <source>
        <dbReference type="EMBL" id="EAN34116.1"/>
    </source>
</evidence>
<organism evidence="1 2">
    <name type="scientific">Theileria parva</name>
    <name type="common">East coast fever infection agent</name>
    <dbReference type="NCBI Taxonomy" id="5875"/>
    <lineage>
        <taxon>Eukaryota</taxon>
        <taxon>Sar</taxon>
        <taxon>Alveolata</taxon>
        <taxon>Apicomplexa</taxon>
        <taxon>Aconoidasida</taxon>
        <taxon>Piroplasmida</taxon>
        <taxon>Theileriidae</taxon>
        <taxon>Theileria</taxon>
    </lineage>
</organism>
<dbReference type="Proteomes" id="UP000001949">
    <property type="component" value="Unassembled WGS sequence"/>
</dbReference>
<keyword evidence="2" id="KW-1185">Reference proteome</keyword>
<protein>
    <submittedName>
        <fullName evidence="1">Uncharacterized protein</fullName>
    </submittedName>
</protein>
<name>Q4N7E2_THEPA</name>
<accession>Q4N7E2</accession>
<dbReference type="KEGG" id="tpv:TP01_0878"/>
<sequence>MVNSQRMSLVDLRSLIESHSQIKNGNDLGHASLVNKVIVGNRELSQITTQDTEIKDLENLELNLRIKGCLGILKTEILTSILKNEFNEEDVKITGDSNINERKIIIEKILSHLIG</sequence>
<dbReference type="eggNOG" id="ENOG502QX88">
    <property type="taxonomic scope" value="Eukaryota"/>
</dbReference>